<protein>
    <submittedName>
        <fullName evidence="2">Uncharacterized protein</fullName>
    </submittedName>
</protein>
<evidence type="ECO:0000313" key="2">
    <source>
        <dbReference type="EMBL" id="TGO03207.1"/>
    </source>
</evidence>
<evidence type="ECO:0000313" key="3">
    <source>
        <dbReference type="Proteomes" id="UP000030428"/>
    </source>
</evidence>
<sequence length="109" mass="12851">MLHLRHYDAPIHRHDLQRLLEQMMPGYDHKLSATFNYELIREHYDSAKKRAQQAPCVRFLLVRCVGRTLRLLQRWNDKYRSQSRAQNQGPVGAACPPPKNNKKQSKPMT</sequence>
<gene>
    <name evidence="2" type="ORF">PN36_10895</name>
</gene>
<name>A0A4E0QRA9_9GAMM</name>
<feature type="region of interest" description="Disordered" evidence="1">
    <location>
        <begin position="79"/>
        <end position="109"/>
    </location>
</feature>
<dbReference type="AlphaFoldDB" id="A0A4E0QRA9"/>
<organism evidence="2 3">
    <name type="scientific">Candidatus Thiomargarita nelsonii</name>
    <dbReference type="NCBI Taxonomy" id="1003181"/>
    <lineage>
        <taxon>Bacteria</taxon>
        <taxon>Pseudomonadati</taxon>
        <taxon>Pseudomonadota</taxon>
        <taxon>Gammaproteobacteria</taxon>
        <taxon>Thiotrichales</taxon>
        <taxon>Thiotrichaceae</taxon>
        <taxon>Thiomargarita</taxon>
    </lineage>
</organism>
<feature type="compositionally biased region" description="Basic residues" evidence="1">
    <location>
        <begin position="100"/>
        <end position="109"/>
    </location>
</feature>
<keyword evidence="3" id="KW-1185">Reference proteome</keyword>
<proteinExistence type="predicted"/>
<comment type="caution">
    <text evidence="2">The sequence shown here is derived from an EMBL/GenBank/DDBJ whole genome shotgun (WGS) entry which is preliminary data.</text>
</comment>
<accession>A0A4E0QRA9</accession>
<reference evidence="2 3" key="1">
    <citation type="journal article" date="2016" name="Front. Microbiol.">
        <title>Single-Cell (Meta-)Genomics of a Dimorphic Candidatus Thiomargarita nelsonii Reveals Genomic Plasticity.</title>
        <authorList>
            <person name="Flood B.E."/>
            <person name="Fliss P."/>
            <person name="Jones D.S."/>
            <person name="Dick G.J."/>
            <person name="Jain S."/>
            <person name="Kaster A.K."/>
            <person name="Winkel M."/>
            <person name="Mussmann M."/>
            <person name="Bailey J."/>
        </authorList>
    </citation>
    <scope>NUCLEOTIDE SEQUENCE [LARGE SCALE GENOMIC DNA]</scope>
    <source>
        <strain evidence="2">Hydrate Ridge</strain>
    </source>
</reference>
<dbReference type="Proteomes" id="UP000030428">
    <property type="component" value="Unassembled WGS sequence"/>
</dbReference>
<evidence type="ECO:0000256" key="1">
    <source>
        <dbReference type="SAM" id="MobiDB-lite"/>
    </source>
</evidence>
<dbReference type="EMBL" id="JSZA02000033">
    <property type="protein sequence ID" value="TGO03207.1"/>
    <property type="molecule type" value="Genomic_DNA"/>
</dbReference>